<dbReference type="Proteomes" id="UP000308705">
    <property type="component" value="Unassembled WGS sequence"/>
</dbReference>
<dbReference type="AlphaFoldDB" id="A0A4U3MPN8"/>
<proteinExistence type="predicted"/>
<evidence type="ECO:0000256" key="1">
    <source>
        <dbReference type="ARBA" id="ARBA00023002"/>
    </source>
</evidence>
<accession>A0A4U3MPN8</accession>
<dbReference type="PANTHER" id="PTHR14239">
    <property type="entry name" value="DUDULIN-RELATED"/>
    <property type="match status" value="1"/>
</dbReference>
<dbReference type="Gene3D" id="3.40.50.720">
    <property type="entry name" value="NAD(P)-binding Rossmann-like Domain"/>
    <property type="match status" value="1"/>
</dbReference>
<protein>
    <submittedName>
        <fullName evidence="3">NADP oxidoreductase</fullName>
    </submittedName>
</protein>
<name>A0A4U3MPN8_9ACTN</name>
<organism evidence="3 4">
    <name type="scientific">Herbidospora galbida</name>
    <dbReference type="NCBI Taxonomy" id="2575442"/>
    <lineage>
        <taxon>Bacteria</taxon>
        <taxon>Bacillati</taxon>
        <taxon>Actinomycetota</taxon>
        <taxon>Actinomycetes</taxon>
        <taxon>Streptosporangiales</taxon>
        <taxon>Streptosporangiaceae</taxon>
        <taxon>Herbidospora</taxon>
    </lineage>
</organism>
<evidence type="ECO:0000259" key="2">
    <source>
        <dbReference type="Pfam" id="PF03807"/>
    </source>
</evidence>
<dbReference type="PANTHER" id="PTHR14239:SF10">
    <property type="entry name" value="REDUCTASE"/>
    <property type="match status" value="1"/>
</dbReference>
<dbReference type="InterPro" id="IPR051267">
    <property type="entry name" value="STEAP_metalloreductase"/>
</dbReference>
<dbReference type="GO" id="GO:0016491">
    <property type="term" value="F:oxidoreductase activity"/>
    <property type="evidence" value="ECO:0007669"/>
    <property type="project" value="UniProtKB-KW"/>
</dbReference>
<comment type="caution">
    <text evidence="3">The sequence shown here is derived from an EMBL/GenBank/DDBJ whole genome shotgun (WGS) entry which is preliminary data.</text>
</comment>
<dbReference type="EMBL" id="SZQA01000002">
    <property type="protein sequence ID" value="TKK90809.1"/>
    <property type="molecule type" value="Genomic_DNA"/>
</dbReference>
<dbReference type="SUPFAM" id="SSF51735">
    <property type="entry name" value="NAD(P)-binding Rossmann-fold domains"/>
    <property type="match status" value="1"/>
</dbReference>
<dbReference type="RefSeq" id="WP_137245550.1">
    <property type="nucleotide sequence ID" value="NZ_SZQA01000002.1"/>
</dbReference>
<gene>
    <name evidence="3" type="ORF">FDA94_03325</name>
</gene>
<feature type="domain" description="Pyrroline-5-carboxylate reductase catalytic N-terminal" evidence="2">
    <location>
        <begin position="3"/>
        <end position="92"/>
    </location>
</feature>
<dbReference type="Pfam" id="PF03807">
    <property type="entry name" value="F420_oxidored"/>
    <property type="match status" value="1"/>
</dbReference>
<dbReference type="OrthoDB" id="1523398at2"/>
<keyword evidence="4" id="KW-1185">Reference proteome</keyword>
<evidence type="ECO:0000313" key="4">
    <source>
        <dbReference type="Proteomes" id="UP000308705"/>
    </source>
</evidence>
<dbReference type="InterPro" id="IPR036291">
    <property type="entry name" value="NAD(P)-bd_dom_sf"/>
</dbReference>
<evidence type="ECO:0000313" key="3">
    <source>
        <dbReference type="EMBL" id="TKK90809.1"/>
    </source>
</evidence>
<keyword evidence="1" id="KW-0560">Oxidoreductase</keyword>
<dbReference type="InterPro" id="IPR028939">
    <property type="entry name" value="P5C_Rdtase_cat_N"/>
</dbReference>
<reference evidence="3 4" key="1">
    <citation type="submission" date="2019-04" db="EMBL/GenBank/DDBJ databases">
        <title>Herbidospora sp. NEAU-GS14.nov., a novel actinomycete isolated from soil.</title>
        <authorList>
            <person name="Han L."/>
        </authorList>
    </citation>
    <scope>NUCLEOTIDE SEQUENCE [LARGE SCALE GENOMIC DNA]</scope>
    <source>
        <strain evidence="3 4">NEAU-GS14</strain>
    </source>
</reference>
<sequence>MTTVAFIGSGHIGGTLARLAVAAGYDVVLSNSRGPETLQELVGELGPKARAATAAEAAAAGDLVVVSVPLGAYRKVPVEPLAGKTVIDTNNYYPDRDGVFPELDAASTTSSELLQEHLPTSKVVKVFNNIYFVHLRALPRPPGAADRSALAVAGDDADAKAAVTTFLDRIGYDAVDAGTLADGWRYQPGTPAYGGLYAGETENFWESPGVPTAAATVQAKLDAAQR</sequence>